<evidence type="ECO:0000256" key="2">
    <source>
        <dbReference type="SAM" id="SignalP"/>
    </source>
</evidence>
<evidence type="ECO:0000313" key="4">
    <source>
        <dbReference type="Proteomes" id="UP000242180"/>
    </source>
</evidence>
<reference evidence="3 4" key="1">
    <citation type="submission" date="2016-07" db="EMBL/GenBank/DDBJ databases">
        <title>Pervasive Adenine N6-methylation of Active Genes in Fungi.</title>
        <authorList>
            <consortium name="DOE Joint Genome Institute"/>
            <person name="Mondo S.J."/>
            <person name="Dannebaum R.O."/>
            <person name="Kuo R.C."/>
            <person name="Labutti K."/>
            <person name="Haridas S."/>
            <person name="Kuo A."/>
            <person name="Salamov A."/>
            <person name="Ahrendt S.R."/>
            <person name="Lipzen A."/>
            <person name="Sullivan W."/>
            <person name="Andreopoulos W.B."/>
            <person name="Clum A."/>
            <person name="Lindquist E."/>
            <person name="Daum C."/>
            <person name="Ramamoorthy G.K."/>
            <person name="Gryganskyi A."/>
            <person name="Culley D."/>
            <person name="Magnuson J.K."/>
            <person name="James T.Y."/>
            <person name="O'Malley M.A."/>
            <person name="Stajich J.E."/>
            <person name="Spatafora J.W."/>
            <person name="Visel A."/>
            <person name="Grigoriev I.V."/>
        </authorList>
    </citation>
    <scope>NUCLEOTIDE SEQUENCE [LARGE SCALE GENOMIC DNA]</scope>
    <source>
        <strain evidence="3 4">NRRL 2496</strain>
    </source>
</reference>
<sequence length="175" mass="19125">MLFSRVKPISVICLLLVATALAHPVLPAQGQKIKADLKLKAEDTQKALTYEETAFLQAQAHLDKSDAGKSISSGDMQRSHKVRRSEPDPGEGNKGGGNQRIQTLHHKFVIPGIHAREVTHTKSKSAQGKRLEGVERMPDSHVLKKRSNVVDLRGVFAALGGEHQASTDQQKQKTV</sequence>
<gene>
    <name evidence="3" type="ORF">BCR43DRAFT_547502</name>
</gene>
<dbReference type="InParanoid" id="A0A1X2HDF8"/>
<protein>
    <submittedName>
        <fullName evidence="3">Uncharacterized protein</fullName>
    </submittedName>
</protein>
<evidence type="ECO:0000256" key="1">
    <source>
        <dbReference type="SAM" id="MobiDB-lite"/>
    </source>
</evidence>
<feature type="signal peptide" evidence="2">
    <location>
        <begin position="1"/>
        <end position="22"/>
    </location>
</feature>
<dbReference type="AlphaFoldDB" id="A0A1X2HDF8"/>
<feature type="region of interest" description="Disordered" evidence="1">
    <location>
        <begin position="65"/>
        <end position="100"/>
    </location>
</feature>
<comment type="caution">
    <text evidence="3">The sequence shown here is derived from an EMBL/GenBank/DDBJ whole genome shotgun (WGS) entry which is preliminary data.</text>
</comment>
<proteinExistence type="predicted"/>
<dbReference type="Proteomes" id="UP000242180">
    <property type="component" value="Unassembled WGS sequence"/>
</dbReference>
<keyword evidence="4" id="KW-1185">Reference proteome</keyword>
<accession>A0A1X2HDF8</accession>
<evidence type="ECO:0000313" key="3">
    <source>
        <dbReference type="EMBL" id="ORY96366.1"/>
    </source>
</evidence>
<name>A0A1X2HDF8_SYNRA</name>
<keyword evidence="2" id="KW-0732">Signal</keyword>
<dbReference type="EMBL" id="MCGN01000005">
    <property type="protein sequence ID" value="ORY96366.1"/>
    <property type="molecule type" value="Genomic_DNA"/>
</dbReference>
<organism evidence="3 4">
    <name type="scientific">Syncephalastrum racemosum</name>
    <name type="common">Filamentous fungus</name>
    <dbReference type="NCBI Taxonomy" id="13706"/>
    <lineage>
        <taxon>Eukaryota</taxon>
        <taxon>Fungi</taxon>
        <taxon>Fungi incertae sedis</taxon>
        <taxon>Mucoromycota</taxon>
        <taxon>Mucoromycotina</taxon>
        <taxon>Mucoromycetes</taxon>
        <taxon>Mucorales</taxon>
        <taxon>Syncephalastraceae</taxon>
        <taxon>Syncephalastrum</taxon>
    </lineage>
</organism>
<feature type="chain" id="PRO_5012936645" evidence="2">
    <location>
        <begin position="23"/>
        <end position="175"/>
    </location>
</feature>